<comment type="subcellular location">
    <subcellularLocation>
        <location evidence="1 5">Bacterial flagellum basal body</location>
    </subcellularLocation>
</comment>
<proteinExistence type="inferred from homology"/>
<name>A0A160MXU0_9GAMM</name>
<sequence>MSTIDVNNLLSQMRQMSTQVRSPEVAFSSTAMPATSPAAIPGGGFGAVLRQSIAAVGDSQAEAGRMAAAFERGDKGADLARTMVAIQKADLSLNAMTQVRNKLVDAYKDIMNMPV</sequence>
<dbReference type="EMBL" id="CP014841">
    <property type="protein sequence ID" value="AND67568.1"/>
    <property type="molecule type" value="Genomic_DNA"/>
</dbReference>
<dbReference type="Proteomes" id="UP000077255">
    <property type="component" value="Chromosome"/>
</dbReference>
<evidence type="ECO:0000256" key="5">
    <source>
        <dbReference type="HAMAP-Rule" id="MF_00724"/>
    </source>
</evidence>
<dbReference type="RefSeq" id="WP_017461979.1">
    <property type="nucleotide sequence ID" value="NZ_CP014841.1"/>
</dbReference>
<dbReference type="InterPro" id="IPR001624">
    <property type="entry name" value="FliE"/>
</dbReference>
<dbReference type="OrthoDB" id="8909229at2"/>
<dbReference type="GO" id="GO:0005198">
    <property type="term" value="F:structural molecule activity"/>
    <property type="evidence" value="ECO:0007669"/>
    <property type="project" value="UniProtKB-UniRule"/>
</dbReference>
<keyword evidence="7" id="KW-1185">Reference proteome</keyword>
<accession>A0A160MXU0</accession>
<reference evidence="6 7" key="1">
    <citation type="submission" date="2016-02" db="EMBL/GenBank/DDBJ databases">
        <title>Complete genome sequencing and analysis of ATSB10, Dyella thiooxydans isolated from rhizosphere soil of sunflower (Helianthus annuus L.).</title>
        <authorList>
            <person name="Lee Y."/>
            <person name="Hwangbo K."/>
            <person name="Chung H."/>
            <person name="Yoo J."/>
            <person name="Kim K.Y."/>
            <person name="Sa T.M."/>
            <person name="Um Y."/>
            <person name="Madhaiyan M."/>
        </authorList>
    </citation>
    <scope>NUCLEOTIDE SEQUENCE [LARGE SCALE GENOMIC DNA]</scope>
    <source>
        <strain evidence="6 7">ATSB10</strain>
    </source>
</reference>
<evidence type="ECO:0000256" key="1">
    <source>
        <dbReference type="ARBA" id="ARBA00004117"/>
    </source>
</evidence>
<dbReference type="PATRIC" id="fig|445710.3.peg.112"/>
<evidence type="ECO:0000313" key="7">
    <source>
        <dbReference type="Proteomes" id="UP000077255"/>
    </source>
</evidence>
<evidence type="ECO:0000313" key="6">
    <source>
        <dbReference type="EMBL" id="AND67568.1"/>
    </source>
</evidence>
<dbReference type="Pfam" id="PF02049">
    <property type="entry name" value="FliE"/>
    <property type="match status" value="1"/>
</dbReference>
<dbReference type="PANTHER" id="PTHR34653:SF1">
    <property type="entry name" value="FLAGELLAR HOOK-BASAL BODY COMPLEX PROTEIN FLIE"/>
    <property type="match status" value="1"/>
</dbReference>
<evidence type="ECO:0000256" key="2">
    <source>
        <dbReference type="ARBA" id="ARBA00009272"/>
    </source>
</evidence>
<dbReference type="PRINTS" id="PR01006">
    <property type="entry name" value="FLGHOOKFLIE"/>
</dbReference>
<dbReference type="NCBIfam" id="TIGR00205">
    <property type="entry name" value="fliE"/>
    <property type="match status" value="1"/>
</dbReference>
<dbReference type="HAMAP" id="MF_00724">
    <property type="entry name" value="FliE"/>
    <property type="match status" value="1"/>
</dbReference>
<dbReference type="GO" id="GO:0003774">
    <property type="term" value="F:cytoskeletal motor activity"/>
    <property type="evidence" value="ECO:0007669"/>
    <property type="project" value="InterPro"/>
</dbReference>
<dbReference type="KEGG" id="dtx:ATSB10_01140"/>
<dbReference type="AlphaFoldDB" id="A0A160MXU0"/>
<comment type="similarity">
    <text evidence="2 5">Belongs to the FliE family.</text>
</comment>
<evidence type="ECO:0000256" key="3">
    <source>
        <dbReference type="ARBA" id="ARBA00018024"/>
    </source>
</evidence>
<evidence type="ECO:0000256" key="4">
    <source>
        <dbReference type="ARBA" id="ARBA00023143"/>
    </source>
</evidence>
<dbReference type="STRING" id="445710.ATSB10_01140"/>
<gene>
    <name evidence="5" type="primary">fliE</name>
    <name evidence="6" type="ORF">ATSB10_01140</name>
</gene>
<dbReference type="GO" id="GO:0071973">
    <property type="term" value="P:bacterial-type flagellum-dependent cell motility"/>
    <property type="evidence" value="ECO:0007669"/>
    <property type="project" value="InterPro"/>
</dbReference>
<organism evidence="6 7">
    <name type="scientific">Dyella thiooxydans</name>
    <dbReference type="NCBI Taxonomy" id="445710"/>
    <lineage>
        <taxon>Bacteria</taxon>
        <taxon>Pseudomonadati</taxon>
        <taxon>Pseudomonadota</taxon>
        <taxon>Gammaproteobacteria</taxon>
        <taxon>Lysobacterales</taxon>
        <taxon>Rhodanobacteraceae</taxon>
        <taxon>Dyella</taxon>
    </lineage>
</organism>
<dbReference type="GO" id="GO:0009425">
    <property type="term" value="C:bacterial-type flagellum basal body"/>
    <property type="evidence" value="ECO:0007669"/>
    <property type="project" value="UniProtKB-SubCell"/>
</dbReference>
<keyword evidence="4 5" id="KW-0975">Bacterial flagellum</keyword>
<protein>
    <recommendedName>
        <fullName evidence="3 5">Flagellar hook-basal body complex protein FliE</fullName>
    </recommendedName>
</protein>
<dbReference type="PANTHER" id="PTHR34653">
    <property type="match status" value="1"/>
</dbReference>